<dbReference type="RefSeq" id="XP_013379265.1">
    <property type="nucleotide sequence ID" value="XM_013523811.1"/>
</dbReference>
<evidence type="ECO:0000256" key="2">
    <source>
        <dbReference type="ARBA" id="ARBA00022574"/>
    </source>
</evidence>
<dbReference type="PROSITE" id="PS50082">
    <property type="entry name" value="WD_REPEATS_2"/>
    <property type="match status" value="3"/>
</dbReference>
<dbReference type="OMA" id="NTHTCAM"/>
<keyword evidence="4" id="KW-0677">Repeat</keyword>
<evidence type="ECO:0000256" key="8">
    <source>
        <dbReference type="SAM" id="MobiDB-lite"/>
    </source>
</evidence>
<evidence type="ECO:0000313" key="11">
    <source>
        <dbReference type="RefSeq" id="XP_013379265.1"/>
    </source>
</evidence>
<evidence type="ECO:0000256" key="7">
    <source>
        <dbReference type="PROSITE-ProRule" id="PRU00221"/>
    </source>
</evidence>
<keyword evidence="5" id="KW-0498">Mitosis</keyword>
<dbReference type="KEGG" id="lak:106150812"/>
<feature type="repeat" description="WD" evidence="7">
    <location>
        <begin position="374"/>
        <end position="406"/>
    </location>
</feature>
<dbReference type="CDD" id="cd00200">
    <property type="entry name" value="WD40"/>
    <property type="match status" value="1"/>
</dbReference>
<gene>
    <name evidence="11" type="primary">LOC106150812</name>
</gene>
<sequence length="566" mass="62120">MPKRGDFKVEKLSEIAKRRNQIKQRKSDIMAHFNFENNLSELTKLDAPMQRGPLMRWQRKALSLDDQAGAGGSSDRHLSLPEAGIAGGLSPRRTRIGSSRTPSKGSKTPLTCRTPNRTPGKTPGNSKKVSGKTPNKKTPLTPHSDRFIPSRSTTDQDLGHYLMMNNENENPLAGGKVDYQQRVTENICKGQQDPQNAKILSFRQKAPQAKEGYLNNLKVLYSSGKCSAPKALSTRQIPQQPDRILDAPELLDDYYLNLLDWSSHNHLALALGGSVYLWNAGNSTVTLLCELESEEEYISCVSWIKEGNILAVGNSTGAVQLWDVSQQKLMRTMGGHAARVGSLAWNSYILSSGCRSGAIHHHDVRVADHQVGTLTSHAQEVCGLQWAPDGRYLASGGNDNLLNVWEGMAEAPVHSFTHHMAAVKAVAWCPWQPSVLASGGGTADRHIRLWNVLTGACLHSVDTNSQVCSILWSSSYKELISGHGFSQNQLIIWKYPAMGRVAELTGHTARVLGLAMSPDGSTVASAAADETIRLWRCFEIDKQRKSSSSKSFKEPVTKSALQRGIR</sequence>
<feature type="compositionally biased region" description="Polar residues" evidence="8">
    <location>
        <begin position="96"/>
        <end position="138"/>
    </location>
</feature>
<dbReference type="Proteomes" id="UP000085678">
    <property type="component" value="Unplaced"/>
</dbReference>
<dbReference type="InterPro" id="IPR056150">
    <property type="entry name" value="WD40_CDC20-Fz"/>
</dbReference>
<dbReference type="InParanoid" id="A0A1S3GZF4"/>
<reference evidence="11" key="1">
    <citation type="submission" date="2025-08" db="UniProtKB">
        <authorList>
            <consortium name="RefSeq"/>
        </authorList>
    </citation>
    <scope>IDENTIFICATION</scope>
    <source>
        <tissue evidence="11">Gonads</tissue>
    </source>
</reference>
<keyword evidence="2 7" id="KW-0853">WD repeat</keyword>
<dbReference type="STRING" id="7574.A0A1S3GZF4"/>
<dbReference type="InterPro" id="IPR001680">
    <property type="entry name" value="WD40_rpt"/>
</dbReference>
<dbReference type="GO" id="GO:0010997">
    <property type="term" value="F:anaphase-promoting complex binding"/>
    <property type="evidence" value="ECO:0007669"/>
    <property type="project" value="InterPro"/>
</dbReference>
<dbReference type="Gene3D" id="2.130.10.10">
    <property type="entry name" value="YVTN repeat-like/Quinoprotein amine dehydrogenase"/>
    <property type="match status" value="1"/>
</dbReference>
<keyword evidence="10" id="KW-1185">Reference proteome</keyword>
<dbReference type="InterPro" id="IPR036322">
    <property type="entry name" value="WD40_repeat_dom_sf"/>
</dbReference>
<comment type="similarity">
    <text evidence="1">Belongs to the WD repeat CDC20/Fizzy family.</text>
</comment>
<dbReference type="InterPro" id="IPR033010">
    <property type="entry name" value="Cdc20/Fizzy"/>
</dbReference>
<evidence type="ECO:0000256" key="5">
    <source>
        <dbReference type="ARBA" id="ARBA00022776"/>
    </source>
</evidence>
<keyword evidence="6" id="KW-0131">Cell cycle</keyword>
<proteinExistence type="inferred from homology"/>
<dbReference type="GO" id="GO:0031145">
    <property type="term" value="P:anaphase-promoting complex-dependent catabolic process"/>
    <property type="evidence" value="ECO:0007669"/>
    <property type="project" value="TreeGrafter"/>
</dbReference>
<dbReference type="GO" id="GO:0051301">
    <property type="term" value="P:cell division"/>
    <property type="evidence" value="ECO:0007669"/>
    <property type="project" value="UniProtKB-KW"/>
</dbReference>
<dbReference type="GO" id="GO:1990757">
    <property type="term" value="F:ubiquitin ligase activator activity"/>
    <property type="evidence" value="ECO:0007669"/>
    <property type="project" value="TreeGrafter"/>
</dbReference>
<dbReference type="Pfam" id="PF24807">
    <property type="entry name" value="WD40_CDC20-Fz"/>
    <property type="match status" value="1"/>
</dbReference>
<dbReference type="SMART" id="SM00320">
    <property type="entry name" value="WD40"/>
    <property type="match status" value="7"/>
</dbReference>
<dbReference type="GO" id="GO:1905786">
    <property type="term" value="P:positive regulation of anaphase-promoting complex-dependent catabolic process"/>
    <property type="evidence" value="ECO:0007669"/>
    <property type="project" value="TreeGrafter"/>
</dbReference>
<evidence type="ECO:0000259" key="9">
    <source>
        <dbReference type="Pfam" id="PF24807"/>
    </source>
</evidence>
<name>A0A1S3GZF4_LINAN</name>
<dbReference type="AlphaFoldDB" id="A0A1S3GZF4"/>
<accession>A0A1S3GZF4</accession>
<dbReference type="PANTHER" id="PTHR19918:SF8">
    <property type="entry name" value="FI02843P"/>
    <property type="match status" value="1"/>
</dbReference>
<dbReference type="SUPFAM" id="SSF50978">
    <property type="entry name" value="WD40 repeat-like"/>
    <property type="match status" value="1"/>
</dbReference>
<evidence type="ECO:0000256" key="1">
    <source>
        <dbReference type="ARBA" id="ARBA00006445"/>
    </source>
</evidence>
<protein>
    <submittedName>
        <fullName evidence="11">Cell division cycle protein 20 homolog isoform X1</fullName>
    </submittedName>
</protein>
<feature type="repeat" description="WD" evidence="7">
    <location>
        <begin position="504"/>
        <end position="535"/>
    </location>
</feature>
<feature type="domain" description="CDC20/Fizzy WD40" evidence="9">
    <location>
        <begin position="245"/>
        <end position="535"/>
    </location>
</feature>
<evidence type="ECO:0000256" key="6">
    <source>
        <dbReference type="ARBA" id="ARBA00023306"/>
    </source>
</evidence>
<organism evidence="10 11">
    <name type="scientific">Lingula anatina</name>
    <name type="common">Brachiopod</name>
    <name type="synonym">Lingula unguis</name>
    <dbReference type="NCBI Taxonomy" id="7574"/>
    <lineage>
        <taxon>Eukaryota</taxon>
        <taxon>Metazoa</taxon>
        <taxon>Spiralia</taxon>
        <taxon>Lophotrochozoa</taxon>
        <taxon>Brachiopoda</taxon>
        <taxon>Linguliformea</taxon>
        <taxon>Lingulata</taxon>
        <taxon>Lingulida</taxon>
        <taxon>Linguloidea</taxon>
        <taxon>Lingulidae</taxon>
        <taxon>Lingula</taxon>
    </lineage>
</organism>
<dbReference type="FunCoup" id="A0A1S3GZF4">
    <property type="interactions" value="1053"/>
</dbReference>
<evidence type="ECO:0000256" key="3">
    <source>
        <dbReference type="ARBA" id="ARBA00022618"/>
    </source>
</evidence>
<dbReference type="PROSITE" id="PS50294">
    <property type="entry name" value="WD_REPEATS_REGION"/>
    <property type="match status" value="3"/>
</dbReference>
<dbReference type="GO" id="GO:0005680">
    <property type="term" value="C:anaphase-promoting complex"/>
    <property type="evidence" value="ECO:0007669"/>
    <property type="project" value="TreeGrafter"/>
</dbReference>
<feature type="region of interest" description="Disordered" evidence="8">
    <location>
        <begin position="66"/>
        <end position="151"/>
    </location>
</feature>
<dbReference type="InterPro" id="IPR015943">
    <property type="entry name" value="WD40/YVTN_repeat-like_dom_sf"/>
</dbReference>
<keyword evidence="3 11" id="KW-0132">Cell division</keyword>
<evidence type="ECO:0000313" key="10">
    <source>
        <dbReference type="Proteomes" id="UP000085678"/>
    </source>
</evidence>
<dbReference type="OrthoDB" id="10263272at2759"/>
<evidence type="ECO:0000256" key="4">
    <source>
        <dbReference type="ARBA" id="ARBA00022737"/>
    </source>
</evidence>
<feature type="repeat" description="WD" evidence="7">
    <location>
        <begin position="291"/>
        <end position="332"/>
    </location>
</feature>
<dbReference type="PANTHER" id="PTHR19918">
    <property type="entry name" value="CELL DIVISION CYCLE 20 CDC20 FIZZY -RELATED"/>
    <property type="match status" value="1"/>
</dbReference>
<dbReference type="GeneID" id="106150812"/>